<dbReference type="EC" id="2.6.1.-" evidence="3"/>
<accession>A0ABV6G4N4</accession>
<proteinExistence type="inferred from homology"/>
<dbReference type="InterPro" id="IPR015424">
    <property type="entry name" value="PyrdxlP-dep_Trfase"/>
</dbReference>
<comment type="similarity">
    <text evidence="3">Belongs to the class-I pyridoxal-phosphate-dependent aminotransferase family.</text>
</comment>
<comment type="cofactor">
    <cofactor evidence="1 3">
        <name>pyridoxal 5'-phosphate</name>
        <dbReference type="ChEBI" id="CHEBI:597326"/>
    </cofactor>
</comment>
<dbReference type="Pfam" id="PF00155">
    <property type="entry name" value="Aminotran_1_2"/>
    <property type="match status" value="1"/>
</dbReference>
<evidence type="ECO:0000313" key="6">
    <source>
        <dbReference type="Proteomes" id="UP001589814"/>
    </source>
</evidence>
<gene>
    <name evidence="5" type="ORF">ACFFHW_11155</name>
</gene>
<evidence type="ECO:0000256" key="3">
    <source>
        <dbReference type="RuleBase" id="RU000481"/>
    </source>
</evidence>
<dbReference type="EMBL" id="JBHLVX010000043">
    <property type="protein sequence ID" value="MFC0268529.1"/>
    <property type="molecule type" value="Genomic_DNA"/>
</dbReference>
<dbReference type="GO" id="GO:0048472">
    <property type="term" value="F:threonine-phosphate decarboxylase activity"/>
    <property type="evidence" value="ECO:0007669"/>
    <property type="project" value="UniProtKB-EC"/>
</dbReference>
<organism evidence="5 6">
    <name type="scientific">Kushneria aurantia</name>
    <dbReference type="NCBI Taxonomy" id="504092"/>
    <lineage>
        <taxon>Bacteria</taxon>
        <taxon>Pseudomonadati</taxon>
        <taxon>Pseudomonadota</taxon>
        <taxon>Gammaproteobacteria</taxon>
        <taxon>Oceanospirillales</taxon>
        <taxon>Halomonadaceae</taxon>
        <taxon>Kushneria</taxon>
    </lineage>
</organism>
<reference evidence="5 6" key="1">
    <citation type="submission" date="2024-09" db="EMBL/GenBank/DDBJ databases">
        <authorList>
            <person name="Sun Q."/>
            <person name="Mori K."/>
        </authorList>
    </citation>
    <scope>NUCLEOTIDE SEQUENCE [LARGE SCALE GENOMIC DNA]</scope>
    <source>
        <strain evidence="5 6">CCM 7415</strain>
    </source>
</reference>
<keyword evidence="2" id="KW-0663">Pyridoxal phosphate</keyword>
<feature type="domain" description="Aminotransferase class I/classII large" evidence="4">
    <location>
        <begin position="70"/>
        <end position="327"/>
    </location>
</feature>
<evidence type="ECO:0000256" key="2">
    <source>
        <dbReference type="ARBA" id="ARBA00022898"/>
    </source>
</evidence>
<dbReference type="RefSeq" id="WP_019950138.1">
    <property type="nucleotide sequence ID" value="NZ_JBHLVX010000043.1"/>
</dbReference>
<keyword evidence="3" id="KW-0032">Aminotransferase</keyword>
<keyword evidence="5" id="KW-0456">Lyase</keyword>
<name>A0ABV6G4N4_9GAMM</name>
<dbReference type="PROSITE" id="PS00105">
    <property type="entry name" value="AA_TRANSFER_CLASS_1"/>
    <property type="match status" value="1"/>
</dbReference>
<dbReference type="InterPro" id="IPR015421">
    <property type="entry name" value="PyrdxlP-dep_Trfase_major"/>
</dbReference>
<dbReference type="InterPro" id="IPR004838">
    <property type="entry name" value="NHTrfase_class1_PyrdxlP-BS"/>
</dbReference>
<dbReference type="PANTHER" id="PTHR42885:SF1">
    <property type="entry name" value="THREONINE-PHOSPHATE DECARBOXYLASE"/>
    <property type="match status" value="1"/>
</dbReference>
<comment type="caution">
    <text evidence="5">The sequence shown here is derived from an EMBL/GenBank/DDBJ whole genome shotgun (WGS) entry which is preliminary data.</text>
</comment>
<sequence length="354" mass="39050">MHGGDLATASARFGIARQRWLDLSTGINPWPYPITPITAADCRALPDDGTALVEAARDYYLPAAHERLGILPVPGSQWAIERLPGLFERGGVALPHIGYREHAWRWQQAGHRPWFYNPDDLLDGGFNIAQADDLRAMVVVNPNNPGGQHHTPRALTALAQALRPRGALLIVDEAFADSAPAISLLPTLPDNVLVLRSLGKFFGLAGLRLGFAIGQGGADTPLERLTGQSGPWMISAPAQRGGGEALRDRDWQATMRQRLDAASQHQGDWLTERLGQEVQYRRRSALFNAFDMLPQRALDWHRRLAEQGVLTRLWPVDTSLSLLRIGLHDGADASWRRLDEAFRYAADAAIEDIP</sequence>
<dbReference type="Proteomes" id="UP001589814">
    <property type="component" value="Unassembled WGS sequence"/>
</dbReference>
<dbReference type="CDD" id="cd00609">
    <property type="entry name" value="AAT_like"/>
    <property type="match status" value="1"/>
</dbReference>
<dbReference type="Gene3D" id="3.90.1150.10">
    <property type="entry name" value="Aspartate Aminotransferase, domain 1"/>
    <property type="match status" value="1"/>
</dbReference>
<dbReference type="SUPFAM" id="SSF53383">
    <property type="entry name" value="PLP-dependent transferases"/>
    <property type="match status" value="1"/>
</dbReference>
<dbReference type="Gene3D" id="3.40.640.10">
    <property type="entry name" value="Type I PLP-dependent aspartate aminotransferase-like (Major domain)"/>
    <property type="match status" value="1"/>
</dbReference>
<keyword evidence="6" id="KW-1185">Reference proteome</keyword>
<dbReference type="PANTHER" id="PTHR42885">
    <property type="entry name" value="HISTIDINOL-PHOSPHATE AMINOTRANSFERASE-RELATED"/>
    <property type="match status" value="1"/>
</dbReference>
<dbReference type="InterPro" id="IPR015422">
    <property type="entry name" value="PyrdxlP-dep_Trfase_small"/>
</dbReference>
<keyword evidence="3" id="KW-0808">Transferase</keyword>
<protein>
    <recommendedName>
        <fullName evidence="3">Aminotransferase</fullName>
        <ecNumber evidence="3">2.6.1.-</ecNumber>
    </recommendedName>
</protein>
<dbReference type="InterPro" id="IPR004839">
    <property type="entry name" value="Aminotransferase_I/II_large"/>
</dbReference>
<evidence type="ECO:0000256" key="1">
    <source>
        <dbReference type="ARBA" id="ARBA00001933"/>
    </source>
</evidence>
<evidence type="ECO:0000259" key="4">
    <source>
        <dbReference type="Pfam" id="PF00155"/>
    </source>
</evidence>
<evidence type="ECO:0000313" key="5">
    <source>
        <dbReference type="EMBL" id="MFC0268529.1"/>
    </source>
</evidence>